<sequence>MLIKTVYDQSADAGIQVSYEPDLVVLQKVANWFEGNLSISSIQINICSIIFDCHLDLLAKLMDYFIILISKIRIFDSVFFFSFNFN</sequence>
<dbReference type="HOGENOM" id="CLU_2499947_0_0_1"/>
<dbReference type="UCSC" id="C02E7.8">
    <property type="organism name" value="c. elegans"/>
</dbReference>
<reference evidence="1 2" key="1">
    <citation type="journal article" date="1998" name="Science">
        <title>Genome sequence of the nematode C. elegans: a platform for investigating biology.</title>
        <authorList>
            <consortium name="The C. elegans sequencing consortium"/>
            <person name="Sulson J.E."/>
            <person name="Waterston R."/>
        </authorList>
    </citation>
    <scope>NUCLEOTIDE SEQUENCE [LARGE SCALE GENOMIC DNA]</scope>
    <source>
        <strain evidence="1 2">Bristol N2</strain>
    </source>
</reference>
<dbReference type="PaxDb" id="6239-C02E7.8"/>
<name>O16429_CAEEL</name>
<protein>
    <submittedName>
        <fullName evidence="1">Uncharacterized protein</fullName>
    </submittedName>
</protein>
<evidence type="ECO:0000313" key="2">
    <source>
        <dbReference type="Proteomes" id="UP000001940"/>
    </source>
</evidence>
<dbReference type="WormBase" id="C02E7.8">
    <property type="protein sequence ID" value="CE07845"/>
    <property type="gene ID" value="WBGene00015341"/>
</dbReference>
<dbReference type="PIR" id="T31846">
    <property type="entry name" value="T31846"/>
</dbReference>
<dbReference type="EMBL" id="BX284605">
    <property type="protein sequence ID" value="CCD62589.1"/>
    <property type="molecule type" value="Genomic_DNA"/>
</dbReference>
<dbReference type="Bgee" id="WBGene00015341">
    <property type="expression patterns" value="Expressed in pharyngeal muscle cell (C elegans)"/>
</dbReference>
<proteinExistence type="predicted"/>
<evidence type="ECO:0000313" key="1">
    <source>
        <dbReference type="EMBL" id="CCD62589.1"/>
    </source>
</evidence>
<organism evidence="1 2">
    <name type="scientific">Caenorhabditis elegans</name>
    <dbReference type="NCBI Taxonomy" id="6239"/>
    <lineage>
        <taxon>Eukaryota</taxon>
        <taxon>Metazoa</taxon>
        <taxon>Ecdysozoa</taxon>
        <taxon>Nematoda</taxon>
        <taxon>Chromadorea</taxon>
        <taxon>Rhabditida</taxon>
        <taxon>Rhabditina</taxon>
        <taxon>Rhabditomorpha</taxon>
        <taxon>Rhabditoidea</taxon>
        <taxon>Rhabditidae</taxon>
        <taxon>Peloderinae</taxon>
        <taxon>Caenorhabditis</taxon>
    </lineage>
</organism>
<dbReference type="RefSeq" id="NP_504321.1">
    <property type="nucleotide sequence ID" value="NM_071920.1"/>
</dbReference>
<gene>
    <name evidence="1 3" type="ORF">C02E7.8</name>
    <name evidence="1" type="ORF">CELE_C02E7.8</name>
</gene>
<evidence type="ECO:0000313" key="3">
    <source>
        <dbReference type="WormBase" id="C02E7.8"/>
    </source>
</evidence>
<dbReference type="InParanoid" id="O16429"/>
<dbReference type="CTD" id="182115"/>
<dbReference type="AGR" id="WB:WBGene00015341"/>
<dbReference type="KEGG" id="cel:CELE_C02E7.8"/>
<accession>O16429</accession>
<dbReference type="AlphaFoldDB" id="O16429"/>
<keyword evidence="2" id="KW-1185">Reference proteome</keyword>
<dbReference type="Proteomes" id="UP000001940">
    <property type="component" value="Chromosome V"/>
</dbReference>
<dbReference type="GeneID" id="182115"/>